<evidence type="ECO:0000313" key="3">
    <source>
        <dbReference type="Proteomes" id="UP000317429"/>
    </source>
</evidence>
<dbReference type="KEGG" id="pnd:Pla175_24900"/>
<sequence length="252" mass="28229">MTPADGRRMRTSTRPSAMATELPNKSLHTNRRPPVRIRGRRFIGCRIRCQRPSPAAVNEQNRSAGENIDFESTMKTYWQSATRTQAILAVSVAFAGILSTSGCNSRSIQPRNVSADDRRIASETVKQLESKVASNDTLVRRHGRFASMEILSIRRLPPVDFMDYHQPAMLAMDCVCHFESFSTKMEVQVIDGAAFSILMQPSEEFATKENSPLSDCTLVQNGDELWFVRTGGDQMRVQSVVTCQVSHPDFEP</sequence>
<evidence type="ECO:0000256" key="1">
    <source>
        <dbReference type="SAM" id="MobiDB-lite"/>
    </source>
</evidence>
<name>A0A518DC93_9BACT</name>
<dbReference type="EMBL" id="CP036291">
    <property type="protein sequence ID" value="QDU89104.1"/>
    <property type="molecule type" value="Genomic_DNA"/>
</dbReference>
<keyword evidence="3" id="KW-1185">Reference proteome</keyword>
<accession>A0A518DC93</accession>
<organism evidence="2 3">
    <name type="scientific">Pirellulimonas nuda</name>
    <dbReference type="NCBI Taxonomy" id="2528009"/>
    <lineage>
        <taxon>Bacteria</taxon>
        <taxon>Pseudomonadati</taxon>
        <taxon>Planctomycetota</taxon>
        <taxon>Planctomycetia</taxon>
        <taxon>Pirellulales</taxon>
        <taxon>Lacipirellulaceae</taxon>
        <taxon>Pirellulimonas</taxon>
    </lineage>
</organism>
<feature type="region of interest" description="Disordered" evidence="1">
    <location>
        <begin position="1"/>
        <end position="33"/>
    </location>
</feature>
<dbReference type="AlphaFoldDB" id="A0A518DC93"/>
<evidence type="ECO:0000313" key="2">
    <source>
        <dbReference type="EMBL" id="QDU89104.1"/>
    </source>
</evidence>
<reference evidence="2 3" key="1">
    <citation type="submission" date="2019-02" db="EMBL/GenBank/DDBJ databases">
        <title>Deep-cultivation of Planctomycetes and their phenomic and genomic characterization uncovers novel biology.</title>
        <authorList>
            <person name="Wiegand S."/>
            <person name="Jogler M."/>
            <person name="Boedeker C."/>
            <person name="Pinto D."/>
            <person name="Vollmers J."/>
            <person name="Rivas-Marin E."/>
            <person name="Kohn T."/>
            <person name="Peeters S.H."/>
            <person name="Heuer A."/>
            <person name="Rast P."/>
            <person name="Oberbeckmann S."/>
            <person name="Bunk B."/>
            <person name="Jeske O."/>
            <person name="Meyerdierks A."/>
            <person name="Storesund J.E."/>
            <person name="Kallscheuer N."/>
            <person name="Luecker S."/>
            <person name="Lage O.M."/>
            <person name="Pohl T."/>
            <person name="Merkel B.J."/>
            <person name="Hornburger P."/>
            <person name="Mueller R.-W."/>
            <person name="Bruemmer F."/>
            <person name="Labrenz M."/>
            <person name="Spormann A.M."/>
            <person name="Op den Camp H."/>
            <person name="Overmann J."/>
            <person name="Amann R."/>
            <person name="Jetten M.S.M."/>
            <person name="Mascher T."/>
            <person name="Medema M.H."/>
            <person name="Devos D.P."/>
            <person name="Kaster A.-K."/>
            <person name="Ovreas L."/>
            <person name="Rohde M."/>
            <person name="Galperin M.Y."/>
            <person name="Jogler C."/>
        </authorList>
    </citation>
    <scope>NUCLEOTIDE SEQUENCE [LARGE SCALE GENOMIC DNA]</scope>
    <source>
        <strain evidence="2 3">Pla175</strain>
    </source>
</reference>
<protein>
    <submittedName>
        <fullName evidence="2">Uncharacterized protein</fullName>
    </submittedName>
</protein>
<proteinExistence type="predicted"/>
<gene>
    <name evidence="2" type="ORF">Pla175_24900</name>
</gene>
<dbReference type="Proteomes" id="UP000317429">
    <property type="component" value="Chromosome"/>
</dbReference>